<evidence type="ECO:0000256" key="18">
    <source>
        <dbReference type="ARBA" id="ARBA00047440"/>
    </source>
</evidence>
<dbReference type="Gene3D" id="3.30.70.3290">
    <property type="match status" value="1"/>
</dbReference>
<dbReference type="CDD" id="cd05195">
    <property type="entry name" value="enoyl_red"/>
    <property type="match status" value="1"/>
</dbReference>
<comment type="catalytic activity">
    <reaction evidence="10">
        <text>(3R)-hydroxytetradecanoyl-[ACP] = (2E)-tetradecenoyl-[ACP] + H2O</text>
        <dbReference type="Rhea" id="RHEA:41892"/>
        <dbReference type="Rhea" id="RHEA-COMP:9646"/>
        <dbReference type="Rhea" id="RHEA-COMP:9647"/>
        <dbReference type="ChEBI" id="CHEBI:15377"/>
        <dbReference type="ChEBI" id="CHEBI:78474"/>
        <dbReference type="ChEBI" id="CHEBI:78475"/>
    </reaction>
    <physiologicalReaction direction="left-to-right" evidence="10">
        <dbReference type="Rhea" id="RHEA:41893"/>
    </physiologicalReaction>
</comment>
<comment type="pathway">
    <text evidence="1">Lipid metabolism.</text>
</comment>
<reference evidence="46 47" key="1">
    <citation type="submission" date="2024-03" db="EMBL/GenBank/DDBJ databases">
        <title>Adaptation during the transition from Ophiocordyceps entomopathogen to insect associate is accompanied by gene loss and intensified selection.</title>
        <authorList>
            <person name="Ward C.M."/>
            <person name="Onetto C.A."/>
            <person name="Borneman A.R."/>
        </authorList>
    </citation>
    <scope>NUCLEOTIDE SEQUENCE [LARGE SCALE GENOMIC DNA]</scope>
    <source>
        <strain evidence="46">AWRI1</strain>
        <tissue evidence="46">Single Adult Female</tissue>
    </source>
</reference>
<dbReference type="SMART" id="SM00829">
    <property type="entry name" value="PKS_ER"/>
    <property type="match status" value="1"/>
</dbReference>
<comment type="catalytic activity">
    <reaction evidence="19">
        <text>tetradecanoyl-[ACP] + malonyl-[ACP] + H(+) = 3-oxohexadecanoyl-[ACP] + holo-[ACP] + CO2</text>
        <dbReference type="Rhea" id="RHEA:41900"/>
        <dbReference type="Rhea" id="RHEA-COMP:9623"/>
        <dbReference type="Rhea" id="RHEA-COMP:9648"/>
        <dbReference type="Rhea" id="RHEA-COMP:9649"/>
        <dbReference type="Rhea" id="RHEA-COMP:9685"/>
        <dbReference type="ChEBI" id="CHEBI:15378"/>
        <dbReference type="ChEBI" id="CHEBI:16526"/>
        <dbReference type="ChEBI" id="CHEBI:64479"/>
        <dbReference type="ChEBI" id="CHEBI:78449"/>
        <dbReference type="ChEBI" id="CHEBI:78477"/>
        <dbReference type="ChEBI" id="CHEBI:78478"/>
    </reaction>
    <physiologicalReaction direction="left-to-right" evidence="19">
        <dbReference type="Rhea" id="RHEA:41901"/>
    </physiologicalReaction>
</comment>
<evidence type="ECO:0000256" key="25">
    <source>
        <dbReference type="ARBA" id="ARBA00047961"/>
    </source>
</evidence>
<keyword evidence="3" id="KW-0663">Pyridoxal phosphate</keyword>
<keyword evidence="4" id="KW-0007">Acetylation</keyword>
<comment type="catalytic activity">
    <reaction evidence="40">
        <text>3-oxohexadecanoyl-[ACP] + NADPH + H(+) = (3R)-hydroxyhexadecanoyl-[ACP] + NADP(+)</text>
        <dbReference type="Rhea" id="RHEA:41904"/>
        <dbReference type="Rhea" id="RHEA-COMP:9649"/>
        <dbReference type="Rhea" id="RHEA-COMP:9650"/>
        <dbReference type="ChEBI" id="CHEBI:15378"/>
        <dbReference type="ChEBI" id="CHEBI:57783"/>
        <dbReference type="ChEBI" id="CHEBI:58349"/>
        <dbReference type="ChEBI" id="CHEBI:78478"/>
        <dbReference type="ChEBI" id="CHEBI:78480"/>
    </reaction>
    <physiologicalReaction direction="left-to-right" evidence="40">
        <dbReference type="Rhea" id="RHEA:41905"/>
    </physiologicalReaction>
</comment>
<dbReference type="PROSITE" id="PS52004">
    <property type="entry name" value="KS3_2"/>
    <property type="match status" value="1"/>
</dbReference>
<evidence type="ECO:0000256" key="30">
    <source>
        <dbReference type="ARBA" id="ARBA00048506"/>
    </source>
</evidence>
<evidence type="ECO:0000313" key="47">
    <source>
        <dbReference type="Proteomes" id="UP001367676"/>
    </source>
</evidence>
<comment type="catalytic activity">
    <reaction evidence="37">
        <text>decanoyl-[ACP] + malonyl-[ACP] + H(+) = 3-oxododecanoyl-[ACP] + holo-[ACP] + CO2</text>
        <dbReference type="Rhea" id="RHEA:41868"/>
        <dbReference type="Rhea" id="RHEA-COMP:9623"/>
        <dbReference type="Rhea" id="RHEA-COMP:9640"/>
        <dbReference type="Rhea" id="RHEA-COMP:9641"/>
        <dbReference type="Rhea" id="RHEA-COMP:9685"/>
        <dbReference type="ChEBI" id="CHEBI:15378"/>
        <dbReference type="ChEBI" id="CHEBI:16526"/>
        <dbReference type="ChEBI" id="CHEBI:64479"/>
        <dbReference type="ChEBI" id="CHEBI:78449"/>
        <dbReference type="ChEBI" id="CHEBI:78468"/>
        <dbReference type="ChEBI" id="CHEBI:78469"/>
    </reaction>
    <physiologicalReaction direction="left-to-right" evidence="37">
        <dbReference type="Rhea" id="RHEA:41869"/>
    </physiologicalReaction>
</comment>
<evidence type="ECO:0000256" key="12">
    <source>
        <dbReference type="ARBA" id="ARBA00023401"/>
    </source>
</evidence>
<dbReference type="Pfam" id="PF00698">
    <property type="entry name" value="Acyl_transf_1"/>
    <property type="match status" value="1"/>
</dbReference>
<dbReference type="GO" id="GO:0004312">
    <property type="term" value="F:fatty acid synthase activity"/>
    <property type="evidence" value="ECO:0007669"/>
    <property type="project" value="UniProtKB-EC"/>
</dbReference>
<dbReference type="InterPro" id="IPR020843">
    <property type="entry name" value="ER"/>
</dbReference>
<evidence type="ECO:0000256" key="42">
    <source>
        <dbReference type="ARBA" id="ARBA00049449"/>
    </source>
</evidence>
<evidence type="ECO:0000256" key="28">
    <source>
        <dbReference type="ARBA" id="ARBA00048289"/>
    </source>
</evidence>
<dbReference type="GO" id="GO:0016297">
    <property type="term" value="F:fatty acyl-[ACP] hydrolase activity"/>
    <property type="evidence" value="ECO:0007669"/>
    <property type="project" value="UniProtKB-EC"/>
</dbReference>
<dbReference type="InterPro" id="IPR050091">
    <property type="entry name" value="PKS_NRPS_Biosynth_Enz"/>
</dbReference>
<dbReference type="Proteomes" id="UP001367676">
    <property type="component" value="Unassembled WGS sequence"/>
</dbReference>
<comment type="catalytic activity">
    <reaction evidence="27">
        <text>(2E)-dodecenoyl-[ACP] + NADPH + H(+) = dodecanoyl-[ACP] + NADP(+)</text>
        <dbReference type="Rhea" id="RHEA:41880"/>
        <dbReference type="Rhea" id="RHEA-COMP:9643"/>
        <dbReference type="Rhea" id="RHEA-COMP:9644"/>
        <dbReference type="ChEBI" id="CHEBI:15378"/>
        <dbReference type="ChEBI" id="CHEBI:57783"/>
        <dbReference type="ChEBI" id="CHEBI:58349"/>
        <dbReference type="ChEBI" id="CHEBI:65264"/>
        <dbReference type="ChEBI" id="CHEBI:78472"/>
    </reaction>
    <physiologicalReaction direction="left-to-right" evidence="27">
        <dbReference type="Rhea" id="RHEA:41881"/>
    </physiologicalReaction>
</comment>
<dbReference type="Gene3D" id="3.40.366.10">
    <property type="entry name" value="Malonyl-Coenzyme A Acyl Carrier Protein, domain 2"/>
    <property type="match status" value="1"/>
</dbReference>
<evidence type="ECO:0000256" key="21">
    <source>
        <dbReference type="ARBA" id="ARBA00047578"/>
    </source>
</evidence>
<dbReference type="GO" id="GO:0006633">
    <property type="term" value="P:fatty acid biosynthetic process"/>
    <property type="evidence" value="ECO:0007669"/>
    <property type="project" value="UniProtKB-KW"/>
</dbReference>
<evidence type="ECO:0000256" key="24">
    <source>
        <dbReference type="ARBA" id="ARBA00047953"/>
    </source>
</evidence>
<dbReference type="Gene3D" id="3.40.47.10">
    <property type="match status" value="1"/>
</dbReference>
<dbReference type="InterPro" id="IPR016039">
    <property type="entry name" value="Thiolase-like"/>
</dbReference>
<gene>
    <name evidence="46" type="ORF">V9T40_009122</name>
</gene>
<evidence type="ECO:0000256" key="23">
    <source>
        <dbReference type="ARBA" id="ARBA00047897"/>
    </source>
</evidence>
<comment type="catalytic activity">
    <reaction evidence="36">
        <text>(2E)-octadecenoyl-[ACP] + NADPH + H(+) = octadecanoyl-[ACP] + NADP(+)</text>
        <dbReference type="Rhea" id="RHEA:41928"/>
        <dbReference type="Rhea" id="RHEA-COMP:9655"/>
        <dbReference type="Rhea" id="RHEA-COMP:9656"/>
        <dbReference type="ChEBI" id="CHEBI:15378"/>
        <dbReference type="ChEBI" id="CHEBI:57783"/>
        <dbReference type="ChEBI" id="CHEBI:58349"/>
        <dbReference type="ChEBI" id="CHEBI:78489"/>
        <dbReference type="ChEBI" id="CHEBI:78495"/>
    </reaction>
    <physiologicalReaction direction="left-to-right" evidence="36">
        <dbReference type="Rhea" id="RHEA:41929"/>
    </physiologicalReaction>
</comment>
<dbReference type="Pfam" id="PF16197">
    <property type="entry name" value="KAsynt_C_assoc"/>
    <property type="match status" value="1"/>
</dbReference>
<dbReference type="SUPFAM" id="SSF51735">
    <property type="entry name" value="NAD(P)-binding Rossmann-fold domains"/>
    <property type="match status" value="1"/>
</dbReference>
<evidence type="ECO:0000256" key="31">
    <source>
        <dbReference type="ARBA" id="ARBA00048571"/>
    </source>
</evidence>
<evidence type="ECO:0000256" key="4">
    <source>
        <dbReference type="ARBA" id="ARBA00022990"/>
    </source>
</evidence>
<comment type="catalytic activity">
    <reaction evidence="17">
        <text>a (3R)-hydroxyacyl-[ACP] + NADP(+) = a 3-oxoacyl-[ACP] + NADPH + H(+)</text>
        <dbReference type="Rhea" id="RHEA:17397"/>
        <dbReference type="Rhea" id="RHEA-COMP:9916"/>
        <dbReference type="Rhea" id="RHEA-COMP:9945"/>
        <dbReference type="ChEBI" id="CHEBI:15378"/>
        <dbReference type="ChEBI" id="CHEBI:57783"/>
        <dbReference type="ChEBI" id="CHEBI:58349"/>
        <dbReference type="ChEBI" id="CHEBI:78776"/>
        <dbReference type="ChEBI" id="CHEBI:78827"/>
        <dbReference type="EC" id="1.1.1.100"/>
    </reaction>
    <physiologicalReaction direction="right-to-left" evidence="17">
        <dbReference type="Rhea" id="RHEA:17399"/>
    </physiologicalReaction>
</comment>
<comment type="catalytic activity">
    <reaction evidence="11">
        <text>(3R)-hydroxyoctadecanoyl-[ACP] = (2E)-octadecenoyl-[ACP] + H2O</text>
        <dbReference type="Rhea" id="RHEA:41924"/>
        <dbReference type="Rhea" id="RHEA-COMP:9654"/>
        <dbReference type="Rhea" id="RHEA-COMP:9655"/>
        <dbReference type="ChEBI" id="CHEBI:15377"/>
        <dbReference type="ChEBI" id="CHEBI:78488"/>
        <dbReference type="ChEBI" id="CHEBI:78489"/>
    </reaction>
    <physiologicalReaction direction="left-to-right" evidence="11">
        <dbReference type="Rhea" id="RHEA:41925"/>
    </physiologicalReaction>
</comment>
<evidence type="ECO:0000256" key="37">
    <source>
        <dbReference type="ARBA" id="ARBA00049109"/>
    </source>
</evidence>
<dbReference type="GO" id="GO:0004315">
    <property type="term" value="F:3-oxoacyl-[acyl-carrier-protein] synthase activity"/>
    <property type="evidence" value="ECO:0007669"/>
    <property type="project" value="UniProtKB-EC"/>
</dbReference>
<comment type="catalytic activity">
    <reaction evidence="31">
        <text>3-oxohexanoyl-[ACP] + NADPH + H(+) = (3R)-hydroxyhexanoyl-[ACP] + NADP(+)</text>
        <dbReference type="Rhea" id="RHEA:41824"/>
        <dbReference type="Rhea" id="RHEA-COMP:9629"/>
        <dbReference type="Rhea" id="RHEA-COMP:9630"/>
        <dbReference type="ChEBI" id="CHEBI:15378"/>
        <dbReference type="ChEBI" id="CHEBI:57783"/>
        <dbReference type="ChEBI" id="CHEBI:58349"/>
        <dbReference type="ChEBI" id="CHEBI:78456"/>
        <dbReference type="ChEBI" id="CHEBI:78457"/>
    </reaction>
    <physiologicalReaction direction="left-to-right" evidence="31">
        <dbReference type="Rhea" id="RHEA:41825"/>
    </physiologicalReaction>
</comment>
<feature type="domain" description="Ketosynthase family 3 (KS3)" evidence="45">
    <location>
        <begin position="7"/>
        <end position="413"/>
    </location>
</feature>
<evidence type="ECO:0000256" key="5">
    <source>
        <dbReference type="ARBA" id="ARBA00023332"/>
    </source>
</evidence>
<evidence type="ECO:0000256" key="44">
    <source>
        <dbReference type="ARBA" id="ARBA00049533"/>
    </source>
</evidence>
<evidence type="ECO:0000256" key="29">
    <source>
        <dbReference type="ARBA" id="ARBA00048420"/>
    </source>
</evidence>
<comment type="catalytic activity">
    <reaction evidence="7">
        <text>(3R)-hydroxyhexanoyl-[ACP] = (2E)-hexenoyl-[ACP] + H2O</text>
        <dbReference type="Rhea" id="RHEA:41828"/>
        <dbReference type="Rhea" id="RHEA-COMP:9630"/>
        <dbReference type="Rhea" id="RHEA-COMP:9631"/>
        <dbReference type="ChEBI" id="CHEBI:15377"/>
        <dbReference type="ChEBI" id="CHEBI:78457"/>
        <dbReference type="ChEBI" id="CHEBI:78458"/>
    </reaction>
    <physiologicalReaction direction="left-to-right" evidence="7">
        <dbReference type="Rhea" id="RHEA:41829"/>
    </physiologicalReaction>
</comment>
<evidence type="ECO:0000256" key="26">
    <source>
        <dbReference type="ARBA" id="ARBA00048051"/>
    </source>
</evidence>
<keyword evidence="2" id="KW-0702">S-nitrosylation</keyword>
<evidence type="ECO:0000256" key="41">
    <source>
        <dbReference type="ARBA" id="ARBA00049422"/>
    </source>
</evidence>
<evidence type="ECO:0000256" key="16">
    <source>
        <dbReference type="ARBA" id="ARBA00047394"/>
    </source>
</evidence>
<comment type="catalytic activity">
    <reaction evidence="38">
        <text>(2E)-tetradecenoyl-[ACP] + NADPH + H(+) = tetradecanoyl-[ACP] + NADP(+)</text>
        <dbReference type="Rhea" id="RHEA:41896"/>
        <dbReference type="Rhea" id="RHEA-COMP:9647"/>
        <dbReference type="Rhea" id="RHEA-COMP:9648"/>
        <dbReference type="ChEBI" id="CHEBI:15378"/>
        <dbReference type="ChEBI" id="CHEBI:57783"/>
        <dbReference type="ChEBI" id="CHEBI:58349"/>
        <dbReference type="ChEBI" id="CHEBI:78475"/>
        <dbReference type="ChEBI" id="CHEBI:78477"/>
    </reaction>
    <physiologicalReaction direction="left-to-right" evidence="38">
        <dbReference type="Rhea" id="RHEA:41897"/>
    </physiologicalReaction>
</comment>
<comment type="catalytic activity">
    <reaction evidence="16">
        <text>hexanoyl-[ACP] + malonyl-[ACP] + H(+) = 3-oxooctanoyl-[ACP] + holo-[ACP] + CO2</text>
        <dbReference type="Rhea" id="RHEA:41836"/>
        <dbReference type="Rhea" id="RHEA-COMP:9623"/>
        <dbReference type="Rhea" id="RHEA-COMP:9632"/>
        <dbReference type="Rhea" id="RHEA-COMP:9633"/>
        <dbReference type="Rhea" id="RHEA-COMP:9685"/>
        <dbReference type="ChEBI" id="CHEBI:15378"/>
        <dbReference type="ChEBI" id="CHEBI:16526"/>
        <dbReference type="ChEBI" id="CHEBI:64479"/>
        <dbReference type="ChEBI" id="CHEBI:78449"/>
        <dbReference type="ChEBI" id="CHEBI:78459"/>
        <dbReference type="ChEBI" id="CHEBI:78460"/>
    </reaction>
    <physiologicalReaction direction="left-to-right" evidence="16">
        <dbReference type="Rhea" id="RHEA:41837"/>
    </physiologicalReaction>
</comment>
<dbReference type="Gene3D" id="3.10.129.110">
    <property type="entry name" value="Polyketide synthase dehydratase"/>
    <property type="match status" value="1"/>
</dbReference>
<evidence type="ECO:0000256" key="17">
    <source>
        <dbReference type="ARBA" id="ARBA00047400"/>
    </source>
</evidence>
<comment type="catalytic activity">
    <reaction evidence="6">
        <text>(3R)-hydroxydodecanoyl-[ACP] = (2E)-dodecenoyl-[ACP] + H2O</text>
        <dbReference type="Rhea" id="RHEA:41876"/>
        <dbReference type="Rhea" id="RHEA-COMP:9642"/>
        <dbReference type="Rhea" id="RHEA-COMP:9643"/>
        <dbReference type="ChEBI" id="CHEBI:15377"/>
        <dbReference type="ChEBI" id="CHEBI:78470"/>
        <dbReference type="ChEBI" id="CHEBI:78472"/>
    </reaction>
    <physiologicalReaction direction="left-to-right" evidence="6">
        <dbReference type="Rhea" id="RHEA:41877"/>
    </physiologicalReaction>
</comment>
<comment type="catalytic activity">
    <reaction evidence="43">
        <text>(2E)-decenoyl-[ACP] + NADPH + H(+) = decanoyl-[ACP] + NADP(+)</text>
        <dbReference type="Rhea" id="RHEA:41864"/>
        <dbReference type="Rhea" id="RHEA-COMP:9639"/>
        <dbReference type="Rhea" id="RHEA-COMP:9640"/>
        <dbReference type="ChEBI" id="CHEBI:15378"/>
        <dbReference type="ChEBI" id="CHEBI:57783"/>
        <dbReference type="ChEBI" id="CHEBI:58349"/>
        <dbReference type="ChEBI" id="CHEBI:78467"/>
        <dbReference type="ChEBI" id="CHEBI:78468"/>
    </reaction>
    <physiologicalReaction direction="left-to-right" evidence="43">
        <dbReference type="Rhea" id="RHEA:41865"/>
    </physiologicalReaction>
</comment>
<dbReference type="InterPro" id="IPR014043">
    <property type="entry name" value="Acyl_transferase_dom"/>
</dbReference>
<comment type="catalytic activity">
    <reaction evidence="42">
        <text>butanoyl-[ACP] + malonyl-[ACP] + H(+) = 3-oxohexanoyl-[ACP] + holo-[ACP] + CO2</text>
        <dbReference type="Rhea" id="RHEA:41820"/>
        <dbReference type="Rhea" id="RHEA-COMP:9623"/>
        <dbReference type="Rhea" id="RHEA-COMP:9628"/>
        <dbReference type="Rhea" id="RHEA-COMP:9629"/>
        <dbReference type="Rhea" id="RHEA-COMP:9685"/>
        <dbReference type="ChEBI" id="CHEBI:15378"/>
        <dbReference type="ChEBI" id="CHEBI:16526"/>
        <dbReference type="ChEBI" id="CHEBI:64479"/>
        <dbReference type="ChEBI" id="CHEBI:78449"/>
        <dbReference type="ChEBI" id="CHEBI:78454"/>
        <dbReference type="ChEBI" id="CHEBI:78456"/>
    </reaction>
    <physiologicalReaction direction="left-to-right" evidence="42">
        <dbReference type="Rhea" id="RHEA:41821"/>
    </physiologicalReaction>
</comment>
<dbReference type="InterPro" id="IPR001031">
    <property type="entry name" value="Thioesterase"/>
</dbReference>
<evidence type="ECO:0000256" key="19">
    <source>
        <dbReference type="ARBA" id="ARBA00047451"/>
    </source>
</evidence>
<evidence type="ECO:0000256" key="3">
    <source>
        <dbReference type="ARBA" id="ARBA00022898"/>
    </source>
</evidence>
<comment type="catalytic activity">
    <reaction evidence="20">
        <text>(2E)-butenoyl-[ACP] + NADPH + H(+) = butanoyl-[ACP] + NADP(+)</text>
        <dbReference type="Rhea" id="RHEA:41812"/>
        <dbReference type="Rhea" id="RHEA-COMP:9627"/>
        <dbReference type="Rhea" id="RHEA-COMP:9628"/>
        <dbReference type="ChEBI" id="CHEBI:15378"/>
        <dbReference type="ChEBI" id="CHEBI:57783"/>
        <dbReference type="ChEBI" id="CHEBI:58349"/>
        <dbReference type="ChEBI" id="CHEBI:78453"/>
        <dbReference type="ChEBI" id="CHEBI:78454"/>
    </reaction>
    <physiologicalReaction direction="left-to-right" evidence="20">
        <dbReference type="Rhea" id="RHEA:41813"/>
    </physiologicalReaction>
</comment>
<dbReference type="InterPro" id="IPR049391">
    <property type="entry name" value="FAS_pseudo-KR"/>
</dbReference>
<comment type="catalytic activity">
    <reaction evidence="15">
        <text>3-oxooctadecanoyl-[ACP] + NADPH + H(+) = (3R)-hydroxyoctadecanoyl-[ACP] + NADP(+)</text>
        <dbReference type="Rhea" id="RHEA:41920"/>
        <dbReference type="Rhea" id="RHEA-COMP:9653"/>
        <dbReference type="Rhea" id="RHEA-COMP:9654"/>
        <dbReference type="ChEBI" id="CHEBI:15378"/>
        <dbReference type="ChEBI" id="CHEBI:57783"/>
        <dbReference type="ChEBI" id="CHEBI:58349"/>
        <dbReference type="ChEBI" id="CHEBI:78487"/>
        <dbReference type="ChEBI" id="CHEBI:78488"/>
    </reaction>
    <physiologicalReaction direction="left-to-right" evidence="15">
        <dbReference type="Rhea" id="RHEA:41921"/>
    </physiologicalReaction>
</comment>
<keyword evidence="47" id="KW-1185">Reference proteome</keyword>
<evidence type="ECO:0000256" key="11">
    <source>
        <dbReference type="ARBA" id="ARBA00023399"/>
    </source>
</evidence>
<dbReference type="Pfam" id="PF00109">
    <property type="entry name" value="ketoacyl-synt"/>
    <property type="match status" value="1"/>
</dbReference>
<dbReference type="InterPro" id="IPR020841">
    <property type="entry name" value="PKS_Beta-ketoAc_synthase_dom"/>
</dbReference>
<comment type="catalytic activity">
    <reaction evidence="24">
        <text>3-oxobutanoyl-[ACP] + NADPH + H(+) = (3R)-hydroxybutanoyl-[ACP] + NADP(+)</text>
        <dbReference type="Rhea" id="RHEA:41804"/>
        <dbReference type="Rhea" id="RHEA-COMP:9625"/>
        <dbReference type="Rhea" id="RHEA-COMP:9626"/>
        <dbReference type="ChEBI" id="CHEBI:15378"/>
        <dbReference type="ChEBI" id="CHEBI:57783"/>
        <dbReference type="ChEBI" id="CHEBI:58349"/>
        <dbReference type="ChEBI" id="CHEBI:78450"/>
        <dbReference type="ChEBI" id="CHEBI:78451"/>
    </reaction>
    <physiologicalReaction direction="left-to-right" evidence="24">
        <dbReference type="Rhea" id="RHEA:41805"/>
    </physiologicalReaction>
</comment>
<dbReference type="Gene3D" id="3.90.180.10">
    <property type="entry name" value="Medium-chain alcohol dehydrogenases, catalytic domain"/>
    <property type="match status" value="1"/>
</dbReference>
<evidence type="ECO:0000256" key="27">
    <source>
        <dbReference type="ARBA" id="ARBA00048281"/>
    </source>
</evidence>
<evidence type="ECO:0000259" key="45">
    <source>
        <dbReference type="PROSITE" id="PS52004"/>
    </source>
</evidence>
<evidence type="ECO:0000256" key="40">
    <source>
        <dbReference type="ARBA" id="ARBA00049414"/>
    </source>
</evidence>
<dbReference type="GO" id="GO:0019171">
    <property type="term" value="F:(3R)-hydroxyacyl-[acyl-carrier-protein] dehydratase activity"/>
    <property type="evidence" value="ECO:0007669"/>
    <property type="project" value="UniProtKB-EC"/>
</dbReference>
<dbReference type="SUPFAM" id="SSF52151">
    <property type="entry name" value="FabD/lysophospholipase-like"/>
    <property type="match status" value="1"/>
</dbReference>
<evidence type="ECO:0000256" key="7">
    <source>
        <dbReference type="ARBA" id="ARBA00023373"/>
    </source>
</evidence>
<evidence type="ECO:0000256" key="35">
    <source>
        <dbReference type="ARBA" id="ARBA00048935"/>
    </source>
</evidence>
<evidence type="ECO:0000256" key="20">
    <source>
        <dbReference type="ARBA" id="ARBA00047500"/>
    </source>
</evidence>
<evidence type="ECO:0000256" key="14">
    <source>
        <dbReference type="ARBA" id="ARBA00023442"/>
    </source>
</evidence>
<evidence type="ECO:0000256" key="22">
    <source>
        <dbReference type="ARBA" id="ARBA00047810"/>
    </source>
</evidence>
<comment type="catalytic activity">
    <reaction evidence="8">
        <text>(3R)-hydroxydecanoyl-[ACP] = (2E)-decenoyl-[ACP] + H2O</text>
        <dbReference type="Rhea" id="RHEA:41860"/>
        <dbReference type="Rhea" id="RHEA-COMP:9638"/>
        <dbReference type="Rhea" id="RHEA-COMP:9639"/>
        <dbReference type="ChEBI" id="CHEBI:15377"/>
        <dbReference type="ChEBI" id="CHEBI:78466"/>
        <dbReference type="ChEBI" id="CHEBI:78467"/>
    </reaction>
    <physiologicalReaction direction="left-to-right" evidence="8">
        <dbReference type="Rhea" id="RHEA:41861"/>
    </physiologicalReaction>
</comment>
<comment type="catalytic activity">
    <reaction evidence="35">
        <text>3-oxotetradecanoyl-[ACP] + NADPH + H(+) = (3R)-hydroxytetradecanoyl-[ACP] + NADP(+)</text>
        <dbReference type="Rhea" id="RHEA:41888"/>
        <dbReference type="Rhea" id="RHEA-COMP:9645"/>
        <dbReference type="Rhea" id="RHEA-COMP:9646"/>
        <dbReference type="ChEBI" id="CHEBI:15378"/>
        <dbReference type="ChEBI" id="CHEBI:57783"/>
        <dbReference type="ChEBI" id="CHEBI:58349"/>
        <dbReference type="ChEBI" id="CHEBI:78473"/>
        <dbReference type="ChEBI" id="CHEBI:78474"/>
    </reaction>
    <physiologicalReaction direction="left-to-right" evidence="35">
        <dbReference type="Rhea" id="RHEA:41889"/>
    </physiologicalReaction>
</comment>
<dbReference type="CDD" id="cd00833">
    <property type="entry name" value="PKS"/>
    <property type="match status" value="1"/>
</dbReference>
<evidence type="ECO:0000256" key="15">
    <source>
        <dbReference type="ARBA" id="ARBA00047300"/>
    </source>
</evidence>
<evidence type="ECO:0000256" key="34">
    <source>
        <dbReference type="ARBA" id="ARBA00048704"/>
    </source>
</evidence>
<dbReference type="InterPro" id="IPR014030">
    <property type="entry name" value="Ketoacyl_synth_N"/>
</dbReference>
<dbReference type="GO" id="GO:0141148">
    <property type="term" value="F:enoyl-[acyl-carrier-protein] reductase (NADPH) activity"/>
    <property type="evidence" value="ECO:0007669"/>
    <property type="project" value="UniProtKB-EC"/>
</dbReference>
<organism evidence="46 47">
    <name type="scientific">Parthenolecanium corni</name>
    <dbReference type="NCBI Taxonomy" id="536013"/>
    <lineage>
        <taxon>Eukaryota</taxon>
        <taxon>Metazoa</taxon>
        <taxon>Ecdysozoa</taxon>
        <taxon>Arthropoda</taxon>
        <taxon>Hexapoda</taxon>
        <taxon>Insecta</taxon>
        <taxon>Pterygota</taxon>
        <taxon>Neoptera</taxon>
        <taxon>Paraneoptera</taxon>
        <taxon>Hemiptera</taxon>
        <taxon>Sternorrhyncha</taxon>
        <taxon>Coccoidea</taxon>
        <taxon>Coccidae</taxon>
        <taxon>Parthenolecanium</taxon>
    </lineage>
</organism>
<evidence type="ECO:0000313" key="46">
    <source>
        <dbReference type="EMBL" id="KAK7601681.1"/>
    </source>
</evidence>
<evidence type="ECO:0000256" key="9">
    <source>
        <dbReference type="ARBA" id="ARBA00023394"/>
    </source>
</evidence>
<evidence type="ECO:0000256" key="6">
    <source>
        <dbReference type="ARBA" id="ARBA00023351"/>
    </source>
</evidence>
<name>A0AAN9TRP6_9HEMI</name>
<dbReference type="InterPro" id="IPR042104">
    <property type="entry name" value="PKS_dehydratase_sf"/>
</dbReference>
<dbReference type="InterPro" id="IPR016035">
    <property type="entry name" value="Acyl_Trfase/lysoPLipase"/>
</dbReference>
<accession>A0AAN9TRP6</accession>
<evidence type="ECO:0000256" key="33">
    <source>
        <dbReference type="ARBA" id="ARBA00048691"/>
    </source>
</evidence>
<evidence type="ECO:0000256" key="10">
    <source>
        <dbReference type="ARBA" id="ARBA00023398"/>
    </source>
</evidence>
<dbReference type="Pfam" id="PF02801">
    <property type="entry name" value="Ketoacyl-synt_C"/>
    <property type="match status" value="1"/>
</dbReference>
<dbReference type="SMART" id="SM00827">
    <property type="entry name" value="PKS_AT"/>
    <property type="match status" value="1"/>
</dbReference>
<comment type="catalytic activity">
    <reaction evidence="5">
        <text>(3R)-hydroxyoctanoyl-[ACP] = (2E)-octenoyl-[ACP] + H2O</text>
        <dbReference type="Rhea" id="RHEA:41844"/>
        <dbReference type="Rhea" id="RHEA-COMP:9634"/>
        <dbReference type="Rhea" id="RHEA-COMP:9635"/>
        <dbReference type="ChEBI" id="CHEBI:15377"/>
        <dbReference type="ChEBI" id="CHEBI:78461"/>
        <dbReference type="ChEBI" id="CHEBI:78462"/>
    </reaction>
    <physiologicalReaction direction="left-to-right" evidence="5">
        <dbReference type="Rhea" id="RHEA:41845"/>
    </physiologicalReaction>
</comment>
<dbReference type="GO" id="GO:0004316">
    <property type="term" value="F:3-oxoacyl-[acyl-carrier-protein] reductase (NADPH) activity"/>
    <property type="evidence" value="ECO:0007669"/>
    <property type="project" value="UniProtKB-EC"/>
</dbReference>
<comment type="catalytic activity">
    <reaction evidence="33">
        <text>holo-[ACP] + acetyl-CoA = acetyl-[ACP] + CoA</text>
        <dbReference type="Rhea" id="RHEA:41788"/>
        <dbReference type="Rhea" id="RHEA-COMP:9621"/>
        <dbReference type="Rhea" id="RHEA-COMP:9685"/>
        <dbReference type="ChEBI" id="CHEBI:57287"/>
        <dbReference type="ChEBI" id="CHEBI:57288"/>
        <dbReference type="ChEBI" id="CHEBI:64479"/>
        <dbReference type="ChEBI" id="CHEBI:78446"/>
        <dbReference type="EC" id="2.3.1.38"/>
    </reaction>
    <physiologicalReaction direction="left-to-right" evidence="33">
        <dbReference type="Rhea" id="RHEA:41789"/>
    </physiologicalReaction>
</comment>
<dbReference type="PANTHER" id="PTHR43775:SF23">
    <property type="entry name" value="FATTY ACID SYNTHASE 3"/>
    <property type="match status" value="1"/>
</dbReference>
<dbReference type="SUPFAM" id="SSF55048">
    <property type="entry name" value="Probable ACP-binding domain of malonyl-CoA ACP transacylase"/>
    <property type="match status" value="1"/>
</dbReference>
<dbReference type="SUPFAM" id="SSF53474">
    <property type="entry name" value="alpha/beta-Hydrolases"/>
    <property type="match status" value="1"/>
</dbReference>
<dbReference type="InterPro" id="IPR016036">
    <property type="entry name" value="Malonyl_transacylase_ACP-bd"/>
</dbReference>
<dbReference type="Pfam" id="PF21149">
    <property type="entry name" value="FAS_pseudo-KR"/>
    <property type="match status" value="1"/>
</dbReference>
<comment type="catalytic activity">
    <reaction evidence="32">
        <text>a 2,3-saturated acyl-[ACP] + NADP(+) = a (2E)-enoyl-[ACP] + NADPH + H(+)</text>
        <dbReference type="Rhea" id="RHEA:22564"/>
        <dbReference type="Rhea" id="RHEA-COMP:9925"/>
        <dbReference type="Rhea" id="RHEA-COMP:9926"/>
        <dbReference type="ChEBI" id="CHEBI:15378"/>
        <dbReference type="ChEBI" id="CHEBI:57783"/>
        <dbReference type="ChEBI" id="CHEBI:58349"/>
        <dbReference type="ChEBI" id="CHEBI:78784"/>
        <dbReference type="ChEBI" id="CHEBI:78785"/>
        <dbReference type="EC" id="1.3.1.39"/>
    </reaction>
    <physiologicalReaction direction="right-to-left" evidence="32">
        <dbReference type="Rhea" id="RHEA:22566"/>
    </physiologicalReaction>
</comment>
<comment type="caution">
    <text evidence="46">The sequence shown here is derived from an EMBL/GenBank/DDBJ whole genome shotgun (WGS) entry which is preliminary data.</text>
</comment>
<evidence type="ECO:0000256" key="36">
    <source>
        <dbReference type="ARBA" id="ARBA00049019"/>
    </source>
</evidence>
<dbReference type="PANTHER" id="PTHR43775">
    <property type="entry name" value="FATTY ACID SYNTHASE"/>
    <property type="match status" value="1"/>
</dbReference>
<dbReference type="SUPFAM" id="SSF53901">
    <property type="entry name" value="Thiolase-like"/>
    <property type="match status" value="2"/>
</dbReference>
<comment type="catalytic activity">
    <reaction evidence="39">
        <text>3-oxododecanoyl-[ACP] + NADPH + H(+) = (3R)-hydroxydodecanoyl-[ACP] + NADP(+)</text>
        <dbReference type="Rhea" id="RHEA:41872"/>
        <dbReference type="Rhea" id="RHEA-COMP:9641"/>
        <dbReference type="Rhea" id="RHEA-COMP:9642"/>
        <dbReference type="ChEBI" id="CHEBI:15378"/>
        <dbReference type="ChEBI" id="CHEBI:57783"/>
        <dbReference type="ChEBI" id="CHEBI:58349"/>
        <dbReference type="ChEBI" id="CHEBI:78469"/>
        <dbReference type="ChEBI" id="CHEBI:78470"/>
    </reaction>
    <physiologicalReaction direction="left-to-right" evidence="39">
        <dbReference type="Rhea" id="RHEA:41873"/>
    </physiologicalReaction>
</comment>
<dbReference type="InterPro" id="IPR036291">
    <property type="entry name" value="NAD(P)-bd_dom_sf"/>
</dbReference>
<dbReference type="InterPro" id="IPR014031">
    <property type="entry name" value="Ketoacyl_synth_C"/>
</dbReference>
<dbReference type="Pfam" id="PF00975">
    <property type="entry name" value="Thioesterase"/>
    <property type="match status" value="1"/>
</dbReference>
<comment type="catalytic activity">
    <reaction evidence="12">
        <text>(3R)-hydroxyhexadecanoyl-[ACP] = (2E)-hexadecenoyl-[ACP] + H2O</text>
        <dbReference type="Rhea" id="RHEA:41908"/>
        <dbReference type="Rhea" id="RHEA-COMP:9650"/>
        <dbReference type="Rhea" id="RHEA-COMP:9651"/>
        <dbReference type="ChEBI" id="CHEBI:15377"/>
        <dbReference type="ChEBI" id="CHEBI:78480"/>
        <dbReference type="ChEBI" id="CHEBI:78481"/>
    </reaction>
    <physiologicalReaction direction="left-to-right" evidence="12">
        <dbReference type="Rhea" id="RHEA:41909"/>
    </physiologicalReaction>
</comment>
<sequence>MDTEEEYYDVVISGMSGKFPASDDVDILKKNLLEKQLLVNDEDCRWNKDKWKVPAAIGKISVLKKFDDTFFGIYSGVASMMDPLTRVSIERAYEAVMDAGISPKFLRGSNTAVYIASCISDSEAVGCDEKLTSKFWLLAHVRALLANRISYVLNLHGPSWTIDSNWIGGMECLTRAVDDIRKGRVENALVGVTNVITFPDLSQHWLKLGKLSPDGSCYPFEETANGYGRSEAVVLFFLQRAKEAKRVYATITHSDATFCGEDASTLLKPKQEALYHFLKQFYSTCNVCPRDIGYLEADGSADKYLDTIELNTIEKILCNDQRDQPLLVGSIKSNLGHAEGASPFVSVTKALITLDGEVIPPNISFTKPNKQISAFKSNKIEIVTKPVTFPEGKSVAVNTIGLCSSVGHVVLKQNPKRRKQGIQTLPIPRLVLLSARHEPGLLDIVEKLESAPPNEEHFSLINEVFKENMTGHFYRGFTILGSTEKKIHFTLETGSIPKRPVWFVFAGMGSQWPGMGADLMKLPIFAESMKELNTYLAPLGVDIYDVITNFDPTVIKKIVHSFVGIAAIQIGLVDVLFAAGIKPDGIFGHSLGENGCAYADGCFNKYQTIMAAYFRGKASEKIPLAKGIMAAVGLSYDKLPPLPDNVQVACHNSFDNTTISGPAEDVEEYIKILRRQNIIVRIVNSNNVAYHSRQVEPLAPYVLENIRKVVPNPKKRSSKWISTSVPESEWNSLLAQTSSAEYHVNNFLGTVYFAEACMKVPEEAAVIEISPHGLFQGILKRTVPDTCFVIPLGKRETGSPLNFLLSSIGKLHVVGIPVDANAIYPPVEYPVSRGTPSLASLATWNHETDWELNTYYDEATIKPLTISLRERKWRFLCGYKINEKVIMPFGLLLIETLKAYSTNDPILVFENVNIPRHIEVSANETTNVYIQVQLGSGNFEITRDNEVIMNGMLRYSQENMNPCDIANYDDNEEHDCIIFTASEIADTFKQYSMEFSDNISNIHRIVFTDEGLEASIIWKDNLSYFINSIAHVKMFYDLCVFEKGPLLPSEFLKLSIEVEKYNTMQEGTKVNIFYDRKTDIFSGSGFELVGFKSVYEPPTSQEHDLSLQNLQFVSHENPKLETMENFLGICGQIVGENYYFPTKTEDVDQSSKVTVLMFNDVSKVMDLKVAALSIFTALSQELLETQIEFDFVNPDDIKNLRKSGNKYKRYFLICNDTETMAEELTVIGNHIPFYGKILKAKPEINEHWIDEVEDELYSIQQQSLVVIQWYSKFVIDILDIVNQINGIESRHSFRYLLIMDENKSDSASDMIYMEQLDKGLVMNVFKDGTWGSIRTLEMKYKTPFTGIDSLLLKCQQVPNVNLEFISIHESLKNTEPEEKGRYFEYSGVDNQGSRLMGVANSEGKNAELQILFQWPIPKTWSLEDAVTVPLAYIKAYYAIVIEGRIRTGSSVLIHSGYTILGEASIAVALSLNCNVFTSADSLEEAKYIITRFSNSSRLSILNSNLSQIDIEILKLTKGQGVDAAINPTTEQQLQQSIRCIKIYGTILYLCDYDINKTERIGMEVFLKSVKMCSVSNLRALNFEDNTKQEIANFITEAMKKNSIKPIKRCVIKSIDENFTNNVSRVDNKTCKTVIMQNFNSNNHNKSFMCDPQKSYMIVGDKNEIWFRTISWLLQHGAKKLVFIEPEPEENKVNQNERKFSTFIQNYSDVSLMHLSETNLKNENDCSDIIQTVNKYAKLDVVFCISTNSDKTRILDLALRKWALNLRQFVCLQCDAAKVCESRRLCSLPALNLLWDRSISNTSILVENIKQILNNLMRLNSSFLSITNVSDSVSRYNNLMLNRVEQFLPNGCETELFLESFSEHSAFRKEVSKCAEFSTRTQLFPIFMLPGLHSSRLKKLIRKLMYPVFCAHTPPVYCSVEQTARSLIEPMKNIQPNGPYTIIGESWSGTVAIELTTLLENEGHKVQLILLEGMPNDMESKLASIGPFGSHDFIEKIYESCLNHEKTPNGNPSAFPKDKVSKSERRYLELLQRRLRNSLQYNPKHIRVRNKVIAIKMKDTSILNSYITFEELYGQELDLRIIEKDSYDDLINDDETATIINDNVLFKW</sequence>
<comment type="function">
    <text evidence="14">Fatty acid synthetase is a multifunctional enzyme that catalyzes the de novo biosynthesis of long-chain saturated fatty acids starting from acetyl-CoA and malonyl-CoA in the presence of NADPH. This multifunctional protein contains 7 catalytic activities and a site for the binding of the prosthetic group 4'-phosphopantetheine of the acyl carrier protein ([ACP]) domain.</text>
</comment>
<dbReference type="SMART" id="SM00825">
    <property type="entry name" value="PKS_KS"/>
    <property type="match status" value="1"/>
</dbReference>
<dbReference type="InterPro" id="IPR029058">
    <property type="entry name" value="AB_hydrolase_fold"/>
</dbReference>
<comment type="catalytic activity">
    <reaction evidence="44">
        <text>octanoyl-[ACP] + malonyl-[ACP] + H(+) = 3-oxodecanoyl-[ACP] + holo-[ACP] + CO2</text>
        <dbReference type="Rhea" id="RHEA:41852"/>
        <dbReference type="Rhea" id="RHEA-COMP:9623"/>
        <dbReference type="Rhea" id="RHEA-COMP:9636"/>
        <dbReference type="Rhea" id="RHEA-COMP:9637"/>
        <dbReference type="Rhea" id="RHEA-COMP:9685"/>
        <dbReference type="ChEBI" id="CHEBI:15378"/>
        <dbReference type="ChEBI" id="CHEBI:16526"/>
        <dbReference type="ChEBI" id="CHEBI:64479"/>
        <dbReference type="ChEBI" id="CHEBI:78449"/>
        <dbReference type="ChEBI" id="CHEBI:78463"/>
        <dbReference type="ChEBI" id="CHEBI:78464"/>
    </reaction>
    <physiologicalReaction direction="left-to-right" evidence="44">
        <dbReference type="Rhea" id="RHEA:41853"/>
    </physiologicalReaction>
</comment>
<comment type="catalytic activity">
    <reaction evidence="22">
        <text>(2E)-hexadecenoyl-[ACP] + NADPH + H(+) = hexadecanoyl-[ACP] + NADP(+)</text>
        <dbReference type="Rhea" id="RHEA:41912"/>
        <dbReference type="Rhea" id="RHEA-COMP:9651"/>
        <dbReference type="Rhea" id="RHEA-COMP:9652"/>
        <dbReference type="ChEBI" id="CHEBI:15378"/>
        <dbReference type="ChEBI" id="CHEBI:57783"/>
        <dbReference type="ChEBI" id="CHEBI:58349"/>
        <dbReference type="ChEBI" id="CHEBI:78481"/>
        <dbReference type="ChEBI" id="CHEBI:78483"/>
    </reaction>
    <physiologicalReaction direction="left-to-right" evidence="22">
        <dbReference type="Rhea" id="RHEA:41913"/>
    </physiologicalReaction>
</comment>
<protein>
    <recommendedName>
        <fullName evidence="45">Ketosynthase family 3 (KS3) domain-containing protein</fullName>
    </recommendedName>
</protein>
<dbReference type="GO" id="GO:0004313">
    <property type="term" value="F:[acyl-carrier-protein] S-acetyltransferase activity"/>
    <property type="evidence" value="ECO:0007669"/>
    <property type="project" value="UniProtKB-EC"/>
</dbReference>
<dbReference type="EMBL" id="JBBCAQ010000010">
    <property type="protein sequence ID" value="KAK7601681.1"/>
    <property type="molecule type" value="Genomic_DNA"/>
</dbReference>
<comment type="catalytic activity">
    <reaction evidence="9">
        <text>a (3R)-hydroxyacyl-[ACP] = a (2E)-enoyl-[ACP] + H2O</text>
        <dbReference type="Rhea" id="RHEA:13097"/>
        <dbReference type="Rhea" id="RHEA-COMP:9925"/>
        <dbReference type="Rhea" id="RHEA-COMP:9945"/>
        <dbReference type="ChEBI" id="CHEBI:15377"/>
        <dbReference type="ChEBI" id="CHEBI:78784"/>
        <dbReference type="ChEBI" id="CHEBI:78827"/>
        <dbReference type="EC" id="4.2.1.59"/>
    </reaction>
    <physiologicalReaction direction="left-to-right" evidence="9">
        <dbReference type="Rhea" id="RHEA:13098"/>
    </physiologicalReaction>
</comment>
<comment type="catalytic activity">
    <reaction evidence="34">
        <text>hexadecanoyl-[ACP] + H2O = hexadecanoate + holo-[ACP] + H(+)</text>
        <dbReference type="Rhea" id="RHEA:41932"/>
        <dbReference type="Rhea" id="RHEA-COMP:9652"/>
        <dbReference type="Rhea" id="RHEA-COMP:9685"/>
        <dbReference type="ChEBI" id="CHEBI:7896"/>
        <dbReference type="ChEBI" id="CHEBI:15377"/>
        <dbReference type="ChEBI" id="CHEBI:15378"/>
        <dbReference type="ChEBI" id="CHEBI:64479"/>
        <dbReference type="ChEBI" id="CHEBI:78483"/>
        <dbReference type="EC" id="3.1.2.14"/>
    </reaction>
    <physiologicalReaction direction="left-to-right" evidence="34">
        <dbReference type="Rhea" id="RHEA:41933"/>
    </physiologicalReaction>
</comment>
<comment type="catalytic activity">
    <reaction evidence="25">
        <text>acetyl-[ACP] + malonyl-[ACP] + H(+) = 3-oxobutanoyl-[ACP] + holo-[ACP] + CO2</text>
        <dbReference type="Rhea" id="RHEA:41800"/>
        <dbReference type="Rhea" id="RHEA-COMP:9621"/>
        <dbReference type="Rhea" id="RHEA-COMP:9623"/>
        <dbReference type="Rhea" id="RHEA-COMP:9625"/>
        <dbReference type="Rhea" id="RHEA-COMP:9685"/>
        <dbReference type="ChEBI" id="CHEBI:15378"/>
        <dbReference type="ChEBI" id="CHEBI:16526"/>
        <dbReference type="ChEBI" id="CHEBI:64479"/>
        <dbReference type="ChEBI" id="CHEBI:78446"/>
        <dbReference type="ChEBI" id="CHEBI:78449"/>
        <dbReference type="ChEBI" id="CHEBI:78450"/>
    </reaction>
    <physiologicalReaction direction="left-to-right" evidence="25">
        <dbReference type="Rhea" id="RHEA:41801"/>
    </physiologicalReaction>
</comment>
<comment type="catalytic activity">
    <reaction evidence="28">
        <text>tetradecanoyl-[ACP] + H2O = tetradecanoate + holo-[ACP] + H(+)</text>
        <dbReference type="Rhea" id="RHEA:30123"/>
        <dbReference type="Rhea" id="RHEA-COMP:9648"/>
        <dbReference type="Rhea" id="RHEA-COMP:9685"/>
        <dbReference type="ChEBI" id="CHEBI:15377"/>
        <dbReference type="ChEBI" id="CHEBI:15378"/>
        <dbReference type="ChEBI" id="CHEBI:30807"/>
        <dbReference type="ChEBI" id="CHEBI:64479"/>
        <dbReference type="ChEBI" id="CHEBI:78477"/>
        <dbReference type="EC" id="3.1.2.14"/>
    </reaction>
    <physiologicalReaction direction="left-to-right" evidence="28">
        <dbReference type="Rhea" id="RHEA:30124"/>
    </physiologicalReaction>
</comment>
<evidence type="ECO:0000256" key="8">
    <source>
        <dbReference type="ARBA" id="ARBA00023388"/>
    </source>
</evidence>
<dbReference type="Gene3D" id="3.40.50.1820">
    <property type="entry name" value="alpha/beta hydrolase"/>
    <property type="match status" value="1"/>
</dbReference>
<evidence type="ECO:0000256" key="13">
    <source>
        <dbReference type="ARBA" id="ARBA00023402"/>
    </source>
</evidence>
<dbReference type="InterPro" id="IPR001227">
    <property type="entry name" value="Ac_transferase_dom_sf"/>
</dbReference>
<evidence type="ECO:0000256" key="38">
    <source>
        <dbReference type="ARBA" id="ARBA00049171"/>
    </source>
</evidence>
<evidence type="ECO:0000256" key="39">
    <source>
        <dbReference type="ARBA" id="ARBA00049263"/>
    </source>
</evidence>
<dbReference type="InterPro" id="IPR032821">
    <property type="entry name" value="PKS_assoc"/>
</dbReference>
<comment type="catalytic activity">
    <reaction evidence="13">
        <text>(3R)-hydroxybutanoyl-[ACP] = (2E)-butenoyl-[ACP] + H2O</text>
        <dbReference type="Rhea" id="RHEA:41808"/>
        <dbReference type="Rhea" id="RHEA-COMP:9626"/>
        <dbReference type="Rhea" id="RHEA-COMP:9627"/>
        <dbReference type="ChEBI" id="CHEBI:15377"/>
        <dbReference type="ChEBI" id="CHEBI:78451"/>
        <dbReference type="ChEBI" id="CHEBI:78453"/>
    </reaction>
    <physiologicalReaction direction="left-to-right" evidence="13">
        <dbReference type="Rhea" id="RHEA:41809"/>
    </physiologicalReaction>
</comment>
<evidence type="ECO:0000256" key="1">
    <source>
        <dbReference type="ARBA" id="ARBA00005189"/>
    </source>
</evidence>
<evidence type="ECO:0000256" key="32">
    <source>
        <dbReference type="ARBA" id="ARBA00048650"/>
    </source>
</evidence>
<comment type="catalytic activity">
    <reaction evidence="41">
        <text>3-oxooctanoyl-[ACP] + NADPH + H(+) = (3R)-hydroxyoctanoyl-[ACP] + NADP(+)</text>
        <dbReference type="Rhea" id="RHEA:41840"/>
        <dbReference type="Rhea" id="RHEA-COMP:9633"/>
        <dbReference type="Rhea" id="RHEA-COMP:9634"/>
        <dbReference type="ChEBI" id="CHEBI:15378"/>
        <dbReference type="ChEBI" id="CHEBI:57783"/>
        <dbReference type="ChEBI" id="CHEBI:58349"/>
        <dbReference type="ChEBI" id="CHEBI:78460"/>
        <dbReference type="ChEBI" id="CHEBI:78461"/>
    </reaction>
    <physiologicalReaction direction="left-to-right" evidence="41">
        <dbReference type="Rhea" id="RHEA:41841"/>
    </physiologicalReaction>
</comment>
<comment type="catalytic activity">
    <reaction evidence="18">
        <text>3-oxodecanoyl-[ACP] + NADPH + H(+) = (3R)-hydroxydecanoyl-[ACP] + NADP(+)</text>
        <dbReference type="Rhea" id="RHEA:41856"/>
        <dbReference type="Rhea" id="RHEA-COMP:9637"/>
        <dbReference type="Rhea" id="RHEA-COMP:9638"/>
        <dbReference type="ChEBI" id="CHEBI:15378"/>
        <dbReference type="ChEBI" id="CHEBI:57783"/>
        <dbReference type="ChEBI" id="CHEBI:58349"/>
        <dbReference type="ChEBI" id="CHEBI:78464"/>
        <dbReference type="ChEBI" id="CHEBI:78466"/>
    </reaction>
    <physiologicalReaction direction="left-to-right" evidence="18">
        <dbReference type="Rhea" id="RHEA:41857"/>
    </physiologicalReaction>
</comment>
<comment type="catalytic activity">
    <reaction evidence="21">
        <text>dodecanoyl-[ACP] + malonyl-[ACP] + H(+) = 3-oxotetradecanoyl-[ACP] + holo-[ACP] + CO2</text>
        <dbReference type="Rhea" id="RHEA:41884"/>
        <dbReference type="Rhea" id="RHEA-COMP:9623"/>
        <dbReference type="Rhea" id="RHEA-COMP:9644"/>
        <dbReference type="Rhea" id="RHEA-COMP:9645"/>
        <dbReference type="Rhea" id="RHEA-COMP:9685"/>
        <dbReference type="ChEBI" id="CHEBI:15378"/>
        <dbReference type="ChEBI" id="CHEBI:16526"/>
        <dbReference type="ChEBI" id="CHEBI:64479"/>
        <dbReference type="ChEBI" id="CHEBI:65264"/>
        <dbReference type="ChEBI" id="CHEBI:78449"/>
        <dbReference type="ChEBI" id="CHEBI:78473"/>
    </reaction>
    <physiologicalReaction direction="left-to-right" evidence="21">
        <dbReference type="Rhea" id="RHEA:41885"/>
    </physiologicalReaction>
</comment>
<comment type="catalytic activity">
    <reaction evidence="30">
        <text>a fatty acyl-[ACP] + malonyl-[ACP] + H(+) = a 3-oxoacyl-[ACP] + holo-[ACP] + CO2</text>
        <dbReference type="Rhea" id="RHEA:22836"/>
        <dbReference type="Rhea" id="RHEA-COMP:9623"/>
        <dbReference type="Rhea" id="RHEA-COMP:9685"/>
        <dbReference type="Rhea" id="RHEA-COMP:9916"/>
        <dbReference type="Rhea" id="RHEA-COMP:14125"/>
        <dbReference type="ChEBI" id="CHEBI:15378"/>
        <dbReference type="ChEBI" id="CHEBI:16526"/>
        <dbReference type="ChEBI" id="CHEBI:64479"/>
        <dbReference type="ChEBI" id="CHEBI:78449"/>
        <dbReference type="ChEBI" id="CHEBI:78776"/>
        <dbReference type="ChEBI" id="CHEBI:138651"/>
        <dbReference type="EC" id="2.3.1.41"/>
    </reaction>
    <physiologicalReaction direction="left-to-right" evidence="30">
        <dbReference type="Rhea" id="RHEA:22837"/>
    </physiologicalReaction>
</comment>
<comment type="catalytic activity">
    <reaction evidence="23">
        <text>(2E)-hexenoyl-[ACP] + NADPH + H(+) = hexanoyl-[ACP] + NADP(+)</text>
        <dbReference type="Rhea" id="RHEA:41832"/>
        <dbReference type="Rhea" id="RHEA-COMP:9631"/>
        <dbReference type="Rhea" id="RHEA-COMP:9632"/>
        <dbReference type="ChEBI" id="CHEBI:15378"/>
        <dbReference type="ChEBI" id="CHEBI:57783"/>
        <dbReference type="ChEBI" id="CHEBI:58349"/>
        <dbReference type="ChEBI" id="CHEBI:78458"/>
        <dbReference type="ChEBI" id="CHEBI:78459"/>
    </reaction>
    <physiologicalReaction direction="left-to-right" evidence="23">
        <dbReference type="Rhea" id="RHEA:41833"/>
    </physiologicalReaction>
</comment>
<proteinExistence type="predicted"/>
<evidence type="ECO:0000256" key="2">
    <source>
        <dbReference type="ARBA" id="ARBA00022799"/>
    </source>
</evidence>
<comment type="catalytic activity">
    <reaction evidence="29">
        <text>(2E)-octenoyl-[ACP] + NADPH + H(+) = octanoyl-[ACP] + NADP(+)</text>
        <dbReference type="Rhea" id="RHEA:41848"/>
        <dbReference type="Rhea" id="RHEA-COMP:9635"/>
        <dbReference type="Rhea" id="RHEA-COMP:9636"/>
        <dbReference type="ChEBI" id="CHEBI:15378"/>
        <dbReference type="ChEBI" id="CHEBI:57783"/>
        <dbReference type="ChEBI" id="CHEBI:58349"/>
        <dbReference type="ChEBI" id="CHEBI:78462"/>
        <dbReference type="ChEBI" id="CHEBI:78463"/>
    </reaction>
    <physiologicalReaction direction="left-to-right" evidence="29">
        <dbReference type="Rhea" id="RHEA:41849"/>
    </physiologicalReaction>
</comment>
<evidence type="ECO:0000256" key="43">
    <source>
        <dbReference type="ARBA" id="ARBA00049521"/>
    </source>
</evidence>
<comment type="catalytic activity">
    <reaction evidence="26">
        <text>hexadecanoyl-[ACP] + malonyl-[ACP] + H(+) = 3-oxooctadecanoyl-[ACP] + holo-[ACP] + CO2</text>
        <dbReference type="Rhea" id="RHEA:41916"/>
        <dbReference type="Rhea" id="RHEA-COMP:9623"/>
        <dbReference type="Rhea" id="RHEA-COMP:9652"/>
        <dbReference type="Rhea" id="RHEA-COMP:9653"/>
        <dbReference type="Rhea" id="RHEA-COMP:9685"/>
        <dbReference type="ChEBI" id="CHEBI:15378"/>
        <dbReference type="ChEBI" id="CHEBI:16526"/>
        <dbReference type="ChEBI" id="CHEBI:64479"/>
        <dbReference type="ChEBI" id="CHEBI:78449"/>
        <dbReference type="ChEBI" id="CHEBI:78483"/>
        <dbReference type="ChEBI" id="CHEBI:78487"/>
    </reaction>
    <physiologicalReaction direction="left-to-right" evidence="26">
        <dbReference type="Rhea" id="RHEA:41917"/>
    </physiologicalReaction>
</comment>